<name>F0XDI9_GROCL</name>
<evidence type="ECO:0000256" key="1">
    <source>
        <dbReference type="SAM" id="MobiDB-lite"/>
    </source>
</evidence>
<evidence type="ECO:0000259" key="2">
    <source>
        <dbReference type="Pfam" id="PF19026"/>
    </source>
</evidence>
<dbReference type="GO" id="GO:0050821">
    <property type="term" value="P:protein stabilization"/>
    <property type="evidence" value="ECO:0007669"/>
    <property type="project" value="TreeGrafter"/>
</dbReference>
<feature type="region of interest" description="Disordered" evidence="1">
    <location>
        <begin position="1"/>
        <end position="44"/>
    </location>
</feature>
<dbReference type="InParanoid" id="F0XDI9"/>
<keyword evidence="4" id="KW-1185">Reference proteome</keyword>
<dbReference type="AlphaFoldDB" id="F0XDI9"/>
<dbReference type="Pfam" id="PF19026">
    <property type="entry name" value="UBA_HYPK"/>
    <property type="match status" value="1"/>
</dbReference>
<dbReference type="EMBL" id="GL629765">
    <property type="protein sequence ID" value="EFX03947.1"/>
    <property type="molecule type" value="Genomic_DNA"/>
</dbReference>
<dbReference type="GO" id="GO:0043066">
    <property type="term" value="P:negative regulation of apoptotic process"/>
    <property type="evidence" value="ECO:0007669"/>
    <property type="project" value="TreeGrafter"/>
</dbReference>
<gene>
    <name evidence="3" type="ORF">CMQ_875</name>
</gene>
<accession>F0XDI9</accession>
<dbReference type="InterPro" id="IPR044034">
    <property type="entry name" value="NAC-like_UBA"/>
</dbReference>
<reference evidence="3 4" key="1">
    <citation type="journal article" date="2011" name="Proc. Natl. Acad. Sci. U.S.A.">
        <title>Genome and transcriptome analyses of the mountain pine beetle-fungal symbiont Grosmannia clavigera, a lodgepole pine pathogen.</title>
        <authorList>
            <person name="DiGuistini S."/>
            <person name="Wang Y."/>
            <person name="Liao N.Y."/>
            <person name="Taylor G."/>
            <person name="Tanguay P."/>
            <person name="Feau N."/>
            <person name="Henrissat B."/>
            <person name="Chan S.K."/>
            <person name="Hesse-Orce U."/>
            <person name="Alamouti S.M."/>
            <person name="Tsui C.K.M."/>
            <person name="Docking R.T."/>
            <person name="Levasseur A."/>
            <person name="Haridas S."/>
            <person name="Robertson G."/>
            <person name="Birol I."/>
            <person name="Holt R.A."/>
            <person name="Marra M.A."/>
            <person name="Hamelin R.C."/>
            <person name="Hirst M."/>
            <person name="Jones S.J.M."/>
            <person name="Bohlmann J."/>
            <person name="Breuil C."/>
        </authorList>
    </citation>
    <scope>NUCLEOTIDE SEQUENCE [LARGE SCALE GENOMIC DNA]</scope>
    <source>
        <strain evidence="4">kw1407 / UAMH 11150</strain>
    </source>
</reference>
<dbReference type="PANTHER" id="PTHR31184:SF2">
    <property type="entry name" value="HUNTINGTIN-INTERACTING PROTEIN K"/>
    <property type="match status" value="1"/>
</dbReference>
<dbReference type="PANTHER" id="PTHR31184">
    <property type="entry name" value="HUNTINGTIN-INTERACTING PROTEIN K FAMILY MEMBER"/>
    <property type="match status" value="1"/>
</dbReference>
<feature type="compositionally biased region" description="Basic and acidic residues" evidence="1">
    <location>
        <begin position="1"/>
        <end position="10"/>
    </location>
</feature>
<dbReference type="InterPro" id="IPR052617">
    <property type="entry name" value="Huntingtin-int_K"/>
</dbReference>
<dbReference type="GeneID" id="25982002"/>
<feature type="compositionally biased region" description="Basic and acidic residues" evidence="1">
    <location>
        <begin position="17"/>
        <end position="26"/>
    </location>
</feature>
<evidence type="ECO:0000313" key="4">
    <source>
        <dbReference type="Proteomes" id="UP000007796"/>
    </source>
</evidence>
<protein>
    <recommendedName>
        <fullName evidence="2">Nascent polypeptide-associated complex subunit alpha-like UBA domain-containing protein</fullName>
    </recommendedName>
</protein>
<dbReference type="OrthoDB" id="285219at2759"/>
<organism evidence="4">
    <name type="scientific">Grosmannia clavigera (strain kw1407 / UAMH 11150)</name>
    <name type="common">Blue stain fungus</name>
    <name type="synonym">Graphiocladiella clavigera</name>
    <dbReference type="NCBI Taxonomy" id="655863"/>
    <lineage>
        <taxon>Eukaryota</taxon>
        <taxon>Fungi</taxon>
        <taxon>Dikarya</taxon>
        <taxon>Ascomycota</taxon>
        <taxon>Pezizomycotina</taxon>
        <taxon>Sordariomycetes</taxon>
        <taxon>Sordariomycetidae</taxon>
        <taxon>Ophiostomatales</taxon>
        <taxon>Ophiostomataceae</taxon>
        <taxon>Leptographium</taxon>
    </lineage>
</organism>
<dbReference type="InterPro" id="IPR038922">
    <property type="entry name" value="HYPK_UBA"/>
</dbReference>
<feature type="domain" description="Nascent polypeptide-associated complex subunit alpha-like UBA" evidence="2">
    <location>
        <begin position="68"/>
        <end position="108"/>
    </location>
</feature>
<dbReference type="eggNOG" id="ENOG502SUV6">
    <property type="taxonomic scope" value="Eukaryota"/>
</dbReference>
<dbReference type="CDD" id="cd14361">
    <property type="entry name" value="UBA_HYPK"/>
    <property type="match status" value="1"/>
</dbReference>
<evidence type="ECO:0000313" key="3">
    <source>
        <dbReference type="EMBL" id="EFX03947.1"/>
    </source>
</evidence>
<dbReference type="Proteomes" id="UP000007796">
    <property type="component" value="Unassembled WGS sequence"/>
</dbReference>
<proteinExistence type="predicted"/>
<sequence>MSTDPKKPAEVEDEAEDTGKTAEDRALASLDAVGPQSDESTKHVDHEAVSKAMKNLKLGTAAAATKKVKVDAADVALLVNELDLTKAKATDLLKNHDGNAVSALRAFVTVN</sequence>
<dbReference type="RefSeq" id="XP_014173429.1">
    <property type="nucleotide sequence ID" value="XM_014317954.1"/>
</dbReference>
<dbReference type="HOGENOM" id="CLU_127753_1_0_1"/>